<reference evidence="2 3" key="1">
    <citation type="submission" date="2019-05" db="EMBL/GenBank/DDBJ databases">
        <title>Another draft genome of Portunus trituberculatus and its Hox gene families provides insights of decapod evolution.</title>
        <authorList>
            <person name="Jeong J.-H."/>
            <person name="Song I."/>
            <person name="Kim S."/>
            <person name="Choi T."/>
            <person name="Kim D."/>
            <person name="Ryu S."/>
            <person name="Kim W."/>
        </authorList>
    </citation>
    <scope>NUCLEOTIDE SEQUENCE [LARGE SCALE GENOMIC DNA]</scope>
    <source>
        <tissue evidence="2">Muscle</tissue>
    </source>
</reference>
<feature type="region of interest" description="Disordered" evidence="1">
    <location>
        <begin position="267"/>
        <end position="288"/>
    </location>
</feature>
<feature type="compositionally biased region" description="Basic and acidic residues" evidence="1">
    <location>
        <begin position="25"/>
        <end position="48"/>
    </location>
</feature>
<organism evidence="2 3">
    <name type="scientific">Portunus trituberculatus</name>
    <name type="common">Swimming crab</name>
    <name type="synonym">Neptunus trituberculatus</name>
    <dbReference type="NCBI Taxonomy" id="210409"/>
    <lineage>
        <taxon>Eukaryota</taxon>
        <taxon>Metazoa</taxon>
        <taxon>Ecdysozoa</taxon>
        <taxon>Arthropoda</taxon>
        <taxon>Crustacea</taxon>
        <taxon>Multicrustacea</taxon>
        <taxon>Malacostraca</taxon>
        <taxon>Eumalacostraca</taxon>
        <taxon>Eucarida</taxon>
        <taxon>Decapoda</taxon>
        <taxon>Pleocyemata</taxon>
        <taxon>Brachyura</taxon>
        <taxon>Eubrachyura</taxon>
        <taxon>Portunoidea</taxon>
        <taxon>Portunidae</taxon>
        <taxon>Portuninae</taxon>
        <taxon>Portunus</taxon>
    </lineage>
</organism>
<feature type="region of interest" description="Disordered" evidence="1">
    <location>
        <begin position="1"/>
        <end position="159"/>
    </location>
</feature>
<name>A0A5B7E9T9_PORTR</name>
<dbReference type="AlphaFoldDB" id="A0A5B7E9T9"/>
<proteinExistence type="predicted"/>
<feature type="compositionally biased region" description="Polar residues" evidence="1">
    <location>
        <begin position="72"/>
        <end position="85"/>
    </location>
</feature>
<keyword evidence="3" id="KW-1185">Reference proteome</keyword>
<feature type="compositionally biased region" description="Pro residues" evidence="1">
    <location>
        <begin position="523"/>
        <end position="538"/>
    </location>
</feature>
<feature type="compositionally biased region" description="Basic and acidic residues" evidence="1">
    <location>
        <begin position="420"/>
        <end position="431"/>
    </location>
</feature>
<dbReference type="EMBL" id="VSRR010002195">
    <property type="protein sequence ID" value="MPC30105.1"/>
    <property type="molecule type" value="Genomic_DNA"/>
</dbReference>
<feature type="region of interest" description="Disordered" evidence="1">
    <location>
        <begin position="928"/>
        <end position="951"/>
    </location>
</feature>
<dbReference type="OrthoDB" id="6358187at2759"/>
<feature type="region of interest" description="Disordered" evidence="1">
    <location>
        <begin position="1198"/>
        <end position="1232"/>
    </location>
</feature>
<feature type="compositionally biased region" description="Basic and acidic residues" evidence="1">
    <location>
        <begin position="86"/>
        <end position="102"/>
    </location>
</feature>
<dbReference type="Proteomes" id="UP000324222">
    <property type="component" value="Unassembled WGS sequence"/>
</dbReference>
<protein>
    <submittedName>
        <fullName evidence="2">Uncharacterized protein</fullName>
    </submittedName>
</protein>
<comment type="caution">
    <text evidence="2">The sequence shown here is derived from an EMBL/GenBank/DDBJ whole genome shotgun (WGS) entry which is preliminary data.</text>
</comment>
<feature type="region of interest" description="Disordered" evidence="1">
    <location>
        <begin position="420"/>
        <end position="466"/>
    </location>
</feature>
<accession>A0A5B7E9T9</accession>
<feature type="compositionally biased region" description="Polar residues" evidence="1">
    <location>
        <begin position="545"/>
        <end position="561"/>
    </location>
</feature>
<feature type="region of interest" description="Disordered" evidence="1">
    <location>
        <begin position="511"/>
        <end position="562"/>
    </location>
</feature>
<sequence>MSEESNMDEQLCAEPNVEGTINSYLRERDEDKETDNKDNVQNDSKPEDCLSSLHDLPEVKLRNSLADLSGSADVQNPNKGSSINSNKDEERQEIERSSKENSDATDTPCEDQDLHQHNNSPTSQVTNLSSKISKKRRKTSETLPVSFQAMELKQEDTNPDIQTIEQNNSRTENLSSDVWSSFKTNHRNWSREQRQIKVHVHAKQPKQSVLCRLPSLSAFQRASNMTVVEAPEESSDPGVVPFGHLLHLPPDTSVSEMLMPADALVGKKARPSKPDHGTPEDTLDDITLPDSLHASDLEEQSGSSAASQNVHDNIMKKNRQSAFKKNAEKFKKLQVSKKYLASSGQPNLEPLINIERKEKPGEVVEYIDRGFLDQVKDYADKYRKGGYENILRNDKEISEREITLHYKPTNDKIMIDKSTQDDLHLSEESRPMEGSQNPPDKRDVIGSEKTYSGTLKDNVLEREKKTENRFGNTDFYEIRQKTVKASNVQTQTAALQTVEVSVLTDSVVSGKSESVQVGSPHLSPTPPPPPPPPPPKQALPPQSSFLTPTHNSQPPSKTGSAQCFLHTFDTPNETVNKELKKMKMNRTPLSLDVGNDVQYVVHGLFDIDLHVKNVTMDNLYEEFCSGRVSFEEFYQMSSNISQDERKKEPLQKIDKRENIQMLEQQVLEAAQSIGESQHIVEKVQCLIQESEGIETDTHISQDCRLEENSPSHSHQQQNNTAVARISKGVECQHKNRGKVESLLWLLEATDFENVTSAMVDEIIHCENNTHSSEARKASKQEHDGILLRHKNIDNTILTNSNILPRTKVDEISEHKSCCELLQNRMDADTTPSSLLLTEDRMNLPSSRTESQELHLSSPFMKSPDSSCFSSLGNLLGGSTLSLDHEEKMQQRRKEVRVWIKKRRQKRQEQVKANLLATFTKPHLIANGTRATSRDHSSVTKPAAGNVTPENLGLTGKQLQERRKDREVKRARQRESNLKKREADIVNLLNDHKEEAALYQSHVKPKLVCESSSTLTKFRKLQEHKCNFNRNSHLGKKLHGNWKPVAVRGFVPHEKPELNRYLKDSTEEWRKRQLSQLSSPLSQHSSEQRRNYCVETSFEDNTYLQMEFHYLKKCLDNKNKEKKTGIKTKEKQEASMDEPYSLTLLREVGITGKCIPSHSEFVISKKGETSSSESRDSGLRHFFPLNATHTLPLDRISEVASNVSESSSQGHQGGDGDTVLAPAEEDTSTDSSWTVPNEIRNLLYSILLLPETVRPSK</sequence>
<evidence type="ECO:0000313" key="2">
    <source>
        <dbReference type="EMBL" id="MPC30105.1"/>
    </source>
</evidence>
<feature type="compositionally biased region" description="Low complexity" evidence="1">
    <location>
        <begin position="1198"/>
        <end position="1209"/>
    </location>
</feature>
<feature type="compositionally biased region" description="Polar residues" evidence="1">
    <location>
        <begin position="117"/>
        <end position="128"/>
    </location>
</feature>
<evidence type="ECO:0000313" key="3">
    <source>
        <dbReference type="Proteomes" id="UP000324222"/>
    </source>
</evidence>
<evidence type="ECO:0000256" key="1">
    <source>
        <dbReference type="SAM" id="MobiDB-lite"/>
    </source>
</evidence>
<gene>
    <name evidence="2" type="ORF">E2C01_023362</name>
</gene>